<evidence type="ECO:0000313" key="4">
    <source>
        <dbReference type="Proteomes" id="UP001500804"/>
    </source>
</evidence>
<dbReference type="Pfam" id="PF13649">
    <property type="entry name" value="Methyltransf_25"/>
    <property type="match status" value="1"/>
</dbReference>
<dbReference type="InterPro" id="IPR041698">
    <property type="entry name" value="Methyltransf_25"/>
</dbReference>
<dbReference type="InterPro" id="IPR029063">
    <property type="entry name" value="SAM-dependent_MTases_sf"/>
</dbReference>
<dbReference type="GO" id="GO:0032259">
    <property type="term" value="P:methylation"/>
    <property type="evidence" value="ECO:0007669"/>
    <property type="project" value="UniProtKB-KW"/>
</dbReference>
<keyword evidence="4" id="KW-1185">Reference proteome</keyword>
<proteinExistence type="predicted"/>
<gene>
    <name evidence="3" type="ORF">GCM10023320_43060</name>
</gene>
<protein>
    <submittedName>
        <fullName evidence="3">Class I SAM-dependent methyltransferase</fullName>
    </submittedName>
</protein>
<reference evidence="4" key="1">
    <citation type="journal article" date="2019" name="Int. J. Syst. Evol. Microbiol.">
        <title>The Global Catalogue of Microorganisms (GCM) 10K type strain sequencing project: providing services to taxonomists for standard genome sequencing and annotation.</title>
        <authorList>
            <consortium name="The Broad Institute Genomics Platform"/>
            <consortium name="The Broad Institute Genome Sequencing Center for Infectious Disease"/>
            <person name="Wu L."/>
            <person name="Ma J."/>
        </authorList>
    </citation>
    <scope>NUCLEOTIDE SEQUENCE [LARGE SCALE GENOMIC DNA]</scope>
    <source>
        <strain evidence="4">JCM 18302</strain>
    </source>
</reference>
<evidence type="ECO:0000313" key="3">
    <source>
        <dbReference type="EMBL" id="GAA5126740.1"/>
    </source>
</evidence>
<accession>A0ABP9NSP1</accession>
<dbReference type="PANTHER" id="PTHR44068">
    <property type="entry name" value="ZGC:194242"/>
    <property type="match status" value="1"/>
</dbReference>
<dbReference type="SUPFAM" id="SSF53335">
    <property type="entry name" value="S-adenosyl-L-methionine-dependent methyltransferases"/>
    <property type="match status" value="1"/>
</dbReference>
<keyword evidence="1" id="KW-0808">Transferase</keyword>
<organism evidence="3 4">
    <name type="scientific">Pseudonocardia adelaidensis</name>
    <dbReference type="NCBI Taxonomy" id="648754"/>
    <lineage>
        <taxon>Bacteria</taxon>
        <taxon>Bacillati</taxon>
        <taxon>Actinomycetota</taxon>
        <taxon>Actinomycetes</taxon>
        <taxon>Pseudonocardiales</taxon>
        <taxon>Pseudonocardiaceae</taxon>
        <taxon>Pseudonocardia</taxon>
    </lineage>
</organism>
<evidence type="ECO:0000256" key="1">
    <source>
        <dbReference type="ARBA" id="ARBA00022679"/>
    </source>
</evidence>
<dbReference type="GO" id="GO:0008168">
    <property type="term" value="F:methyltransferase activity"/>
    <property type="evidence" value="ECO:0007669"/>
    <property type="project" value="UniProtKB-KW"/>
</dbReference>
<name>A0ABP9NSP1_9PSEU</name>
<dbReference type="EMBL" id="BAABJO010000016">
    <property type="protein sequence ID" value="GAA5126740.1"/>
    <property type="molecule type" value="Genomic_DNA"/>
</dbReference>
<dbReference type="CDD" id="cd02440">
    <property type="entry name" value="AdoMet_MTases"/>
    <property type="match status" value="1"/>
</dbReference>
<dbReference type="PANTHER" id="PTHR44068:SF1">
    <property type="entry name" value="HYPOTHETICAL LOC100005854"/>
    <property type="match status" value="1"/>
</dbReference>
<sequence length="255" mass="26881">MVAGTPVRSDSSPMDNDAAARSVAGIDFKRTRSAGLTPMNEKPGVAGGIMLWWGHHGGVAQFHRPTGAVGHVAGWVMGRRSSNVARNRWAVELLDVRPTDRVIELGCGPGVAIAALATRATRGSVVGVDHSQVMIRQARRRNRAAVRAGRVRLVHAPVERLSVGDEPFDAALAVNTVGMWPDPPTRLREIARLLRPGGRIAVVSQPRCPGATAATSAAAAAELARLLTEAGFGHLRTEVLDLDPPVACVIGHVAP</sequence>
<dbReference type="InterPro" id="IPR050447">
    <property type="entry name" value="Erg6_SMT_methyltransf"/>
</dbReference>
<comment type="caution">
    <text evidence="3">The sequence shown here is derived from an EMBL/GenBank/DDBJ whole genome shotgun (WGS) entry which is preliminary data.</text>
</comment>
<dbReference type="Gene3D" id="3.40.50.150">
    <property type="entry name" value="Vaccinia Virus protein VP39"/>
    <property type="match status" value="1"/>
</dbReference>
<feature type="domain" description="Methyltransferase" evidence="2">
    <location>
        <begin position="102"/>
        <end position="198"/>
    </location>
</feature>
<evidence type="ECO:0000259" key="2">
    <source>
        <dbReference type="Pfam" id="PF13649"/>
    </source>
</evidence>
<keyword evidence="3" id="KW-0489">Methyltransferase</keyword>
<dbReference type="Proteomes" id="UP001500804">
    <property type="component" value="Unassembled WGS sequence"/>
</dbReference>